<evidence type="ECO:0000313" key="2">
    <source>
        <dbReference type="EMBL" id="MFH4981059.1"/>
    </source>
</evidence>
<dbReference type="AlphaFoldDB" id="A0ABD6EM87"/>
<accession>A0ABD6EM87</accession>
<reference evidence="2 3" key="1">
    <citation type="submission" date="2024-08" db="EMBL/GenBank/DDBJ databases">
        <title>Gnathostoma spinigerum genome.</title>
        <authorList>
            <person name="Gonzalez-Bertolin B."/>
            <person name="Monzon S."/>
            <person name="Zaballos A."/>
            <person name="Jimenez P."/>
            <person name="Dekumyoy P."/>
            <person name="Varona S."/>
            <person name="Cuesta I."/>
            <person name="Sumanam S."/>
            <person name="Adisakwattana P."/>
            <person name="Gasser R.B."/>
            <person name="Hernandez-Gonzalez A."/>
            <person name="Young N.D."/>
            <person name="Perteguer M.J."/>
        </authorList>
    </citation>
    <scope>NUCLEOTIDE SEQUENCE [LARGE SCALE GENOMIC DNA]</scope>
    <source>
        <strain evidence="2">AL3</strain>
        <tissue evidence="2">Liver</tissue>
    </source>
</reference>
<keyword evidence="3" id="KW-1185">Reference proteome</keyword>
<dbReference type="InterPro" id="IPR021109">
    <property type="entry name" value="Peptidase_aspartic_dom_sf"/>
</dbReference>
<dbReference type="Pfam" id="PF05585">
    <property type="entry name" value="DUF1758"/>
    <property type="match status" value="1"/>
</dbReference>
<dbReference type="InterPro" id="IPR008737">
    <property type="entry name" value="DUF1758"/>
</dbReference>
<proteinExistence type="predicted"/>
<sequence length="125" mass="14136">MTAAIKELNEVEEDMEPAQVNAILFGQKNLGETEFTTTHTLLPMVCEEARNPANPEMRYSAIKLFDTGSDNTYVTTELAQKLNLPVIDRRPVTVSAFGETVIRNTQMDIVEVQLCHKKNQPQFEH</sequence>
<dbReference type="EMBL" id="JBGFUD010006540">
    <property type="protein sequence ID" value="MFH4981059.1"/>
    <property type="molecule type" value="Genomic_DNA"/>
</dbReference>
<name>A0ABD6EM87_9BILA</name>
<dbReference type="Gene3D" id="2.40.70.10">
    <property type="entry name" value="Acid Proteases"/>
    <property type="match status" value="1"/>
</dbReference>
<evidence type="ECO:0000259" key="1">
    <source>
        <dbReference type="Pfam" id="PF05585"/>
    </source>
</evidence>
<evidence type="ECO:0000313" key="3">
    <source>
        <dbReference type="Proteomes" id="UP001608902"/>
    </source>
</evidence>
<protein>
    <recommendedName>
        <fullName evidence="1">DUF1758 domain-containing protein</fullName>
    </recommendedName>
</protein>
<dbReference type="SUPFAM" id="SSF50630">
    <property type="entry name" value="Acid proteases"/>
    <property type="match status" value="1"/>
</dbReference>
<comment type="caution">
    <text evidence="2">The sequence shown here is derived from an EMBL/GenBank/DDBJ whole genome shotgun (WGS) entry which is preliminary data.</text>
</comment>
<gene>
    <name evidence="2" type="ORF">AB6A40_007768</name>
</gene>
<feature type="domain" description="DUF1758" evidence="1">
    <location>
        <begin position="51"/>
        <end position="114"/>
    </location>
</feature>
<dbReference type="Proteomes" id="UP001608902">
    <property type="component" value="Unassembled WGS sequence"/>
</dbReference>
<organism evidence="2 3">
    <name type="scientific">Gnathostoma spinigerum</name>
    <dbReference type="NCBI Taxonomy" id="75299"/>
    <lineage>
        <taxon>Eukaryota</taxon>
        <taxon>Metazoa</taxon>
        <taxon>Ecdysozoa</taxon>
        <taxon>Nematoda</taxon>
        <taxon>Chromadorea</taxon>
        <taxon>Rhabditida</taxon>
        <taxon>Spirurina</taxon>
        <taxon>Gnathostomatomorpha</taxon>
        <taxon>Gnathostomatoidea</taxon>
        <taxon>Gnathostomatidae</taxon>
        <taxon>Gnathostoma</taxon>
    </lineage>
</organism>